<protein>
    <submittedName>
        <fullName evidence="4">Uncharacterized protein LOC110415893</fullName>
    </submittedName>
</protein>
<dbReference type="OrthoDB" id="1531937at2759"/>
<feature type="compositionally biased region" description="Basic and acidic residues" evidence="1">
    <location>
        <begin position="49"/>
        <end position="65"/>
    </location>
</feature>
<gene>
    <name evidence="4" type="primary">LOC110415893</name>
</gene>
<keyword evidence="3" id="KW-1185">Reference proteome</keyword>
<organism evidence="3 4">
    <name type="scientific">Herrania umbratica</name>
    <dbReference type="NCBI Taxonomy" id="108875"/>
    <lineage>
        <taxon>Eukaryota</taxon>
        <taxon>Viridiplantae</taxon>
        <taxon>Streptophyta</taxon>
        <taxon>Embryophyta</taxon>
        <taxon>Tracheophyta</taxon>
        <taxon>Spermatophyta</taxon>
        <taxon>Magnoliopsida</taxon>
        <taxon>eudicotyledons</taxon>
        <taxon>Gunneridae</taxon>
        <taxon>Pentapetalae</taxon>
        <taxon>rosids</taxon>
        <taxon>malvids</taxon>
        <taxon>Malvales</taxon>
        <taxon>Malvaceae</taxon>
        <taxon>Byttnerioideae</taxon>
        <taxon>Herrania</taxon>
    </lineage>
</organism>
<dbReference type="Proteomes" id="UP000504621">
    <property type="component" value="Unplaced"/>
</dbReference>
<evidence type="ECO:0000313" key="3">
    <source>
        <dbReference type="Proteomes" id="UP000504621"/>
    </source>
</evidence>
<feature type="compositionally biased region" description="Basic residues" evidence="1">
    <location>
        <begin position="137"/>
        <end position="147"/>
    </location>
</feature>
<evidence type="ECO:0000313" key="4">
    <source>
        <dbReference type="RefSeq" id="XP_021283330.1"/>
    </source>
</evidence>
<feature type="region of interest" description="Disordered" evidence="1">
    <location>
        <begin position="38"/>
        <end position="164"/>
    </location>
</feature>
<proteinExistence type="predicted"/>
<reference evidence="4" key="1">
    <citation type="submission" date="2025-08" db="UniProtKB">
        <authorList>
            <consortium name="RefSeq"/>
        </authorList>
    </citation>
    <scope>IDENTIFICATION</scope>
    <source>
        <tissue evidence="4">Leaf</tissue>
    </source>
</reference>
<dbReference type="AlphaFoldDB" id="A0A6J1A8Z9"/>
<keyword evidence="2" id="KW-0732">Signal</keyword>
<dbReference type="RefSeq" id="XP_021283330.1">
    <property type="nucleotide sequence ID" value="XM_021427655.1"/>
</dbReference>
<sequence length="174" mass="19321">MVQRFLSLCHWLYNFIIECLATYAMKSVTLGHSSHEASAQETPFADAGLQDKVEPDPAHDHKKVAQEIPFEDASLQDKVEPDPAHDHKKVAQEIGGHGSISSEPSKEEENEEGAATQAQAPKKMVSINDTVEEMAASRKKSRKKKRTEKMGSFEKEIDEPKPLKSILKVGSKLL</sequence>
<feature type="chain" id="PRO_5026744743" evidence="2">
    <location>
        <begin position="22"/>
        <end position="174"/>
    </location>
</feature>
<feature type="compositionally biased region" description="Basic and acidic residues" evidence="1">
    <location>
        <begin position="75"/>
        <end position="91"/>
    </location>
</feature>
<dbReference type="GeneID" id="110415893"/>
<evidence type="ECO:0000256" key="2">
    <source>
        <dbReference type="SAM" id="SignalP"/>
    </source>
</evidence>
<feature type="signal peptide" evidence="2">
    <location>
        <begin position="1"/>
        <end position="21"/>
    </location>
</feature>
<evidence type="ECO:0000256" key="1">
    <source>
        <dbReference type="SAM" id="MobiDB-lite"/>
    </source>
</evidence>
<name>A0A6J1A8Z9_9ROSI</name>
<accession>A0A6J1A8Z9</accession>
<feature type="compositionally biased region" description="Basic and acidic residues" evidence="1">
    <location>
        <begin position="148"/>
        <end position="162"/>
    </location>
</feature>